<comment type="caution">
    <text evidence="8">The sequence shown here is derived from an EMBL/GenBank/DDBJ whole genome shotgun (WGS) entry which is preliminary data.</text>
</comment>
<proteinExistence type="inferred from homology"/>
<dbReference type="InterPro" id="IPR036286">
    <property type="entry name" value="LexA/Signal_pep-like_sf"/>
</dbReference>
<keyword evidence="4 6" id="KW-0378">Hydrolase</keyword>
<evidence type="ECO:0000256" key="3">
    <source>
        <dbReference type="ARBA" id="ARBA00013208"/>
    </source>
</evidence>
<comment type="catalytic activity">
    <reaction evidence="1 6">
        <text>Cleavage of hydrophobic, N-terminal signal or leader sequences from secreted and periplasmic proteins.</text>
        <dbReference type="EC" id="3.4.21.89"/>
    </reaction>
</comment>
<dbReference type="GO" id="GO:0016020">
    <property type="term" value="C:membrane"/>
    <property type="evidence" value="ECO:0007669"/>
    <property type="project" value="UniProtKB-SubCell"/>
</dbReference>
<name>A0A0G1QHZ5_9BACT</name>
<dbReference type="InterPro" id="IPR019533">
    <property type="entry name" value="Peptidase_S26"/>
</dbReference>
<keyword evidence="6" id="KW-0645">Protease</keyword>
<evidence type="ECO:0000256" key="1">
    <source>
        <dbReference type="ARBA" id="ARBA00000677"/>
    </source>
</evidence>
<dbReference type="Proteomes" id="UP000034487">
    <property type="component" value="Unassembled WGS sequence"/>
</dbReference>
<dbReference type="EMBL" id="LCMV01000004">
    <property type="protein sequence ID" value="KKU44472.1"/>
    <property type="molecule type" value="Genomic_DNA"/>
</dbReference>
<feature type="domain" description="Peptidase S26" evidence="7">
    <location>
        <begin position="14"/>
        <end position="171"/>
    </location>
</feature>
<evidence type="ECO:0000256" key="5">
    <source>
        <dbReference type="PIRSR" id="PIRSR600223-1"/>
    </source>
</evidence>
<dbReference type="GO" id="GO:0009003">
    <property type="term" value="F:signal peptidase activity"/>
    <property type="evidence" value="ECO:0007669"/>
    <property type="project" value="UniProtKB-EC"/>
</dbReference>
<feature type="active site" evidence="5">
    <location>
        <position position="89"/>
    </location>
</feature>
<feature type="transmembrane region" description="Helical" evidence="6">
    <location>
        <begin position="12"/>
        <end position="35"/>
    </location>
</feature>
<organism evidence="8 9">
    <name type="scientific">Berkelbacteria bacterium GW2011_GWA2_46_7</name>
    <dbReference type="NCBI Taxonomy" id="1618335"/>
    <lineage>
        <taxon>Bacteria</taxon>
        <taxon>Candidatus Berkelbacteria</taxon>
    </lineage>
</organism>
<reference evidence="8 9" key="1">
    <citation type="journal article" date="2015" name="Nature">
        <title>rRNA introns, odd ribosomes, and small enigmatic genomes across a large radiation of phyla.</title>
        <authorList>
            <person name="Brown C.T."/>
            <person name="Hug L.A."/>
            <person name="Thomas B.C."/>
            <person name="Sharon I."/>
            <person name="Castelle C.J."/>
            <person name="Singh A."/>
            <person name="Wilkins M.J."/>
            <person name="Williams K.H."/>
            <person name="Banfield J.F."/>
        </authorList>
    </citation>
    <scope>NUCLEOTIDE SEQUENCE [LARGE SCALE GENOMIC DNA]</scope>
</reference>
<comment type="subcellular location">
    <subcellularLocation>
        <location evidence="6">Membrane</location>
        <topology evidence="6">Single-pass type II membrane protein</topology>
    </subcellularLocation>
</comment>
<evidence type="ECO:0000313" key="8">
    <source>
        <dbReference type="EMBL" id="KKU44472.1"/>
    </source>
</evidence>
<evidence type="ECO:0000256" key="4">
    <source>
        <dbReference type="ARBA" id="ARBA00022801"/>
    </source>
</evidence>
<dbReference type="InterPro" id="IPR019757">
    <property type="entry name" value="Pept_S26A_signal_pept_1_Lys-AS"/>
</dbReference>
<dbReference type="PANTHER" id="PTHR43390">
    <property type="entry name" value="SIGNAL PEPTIDASE I"/>
    <property type="match status" value="1"/>
</dbReference>
<accession>A0A0G1QHZ5</accession>
<dbReference type="InterPro" id="IPR000223">
    <property type="entry name" value="Pept_S26A_signal_pept_1"/>
</dbReference>
<dbReference type="Gene3D" id="2.10.109.10">
    <property type="entry name" value="Umud Fragment, subunit A"/>
    <property type="match status" value="1"/>
</dbReference>
<gene>
    <name evidence="8" type="ORF">UX60_C0004G0011</name>
</gene>
<evidence type="ECO:0000256" key="2">
    <source>
        <dbReference type="ARBA" id="ARBA00009370"/>
    </source>
</evidence>
<dbReference type="PROSITE" id="PS00760">
    <property type="entry name" value="SPASE_I_2"/>
    <property type="match status" value="1"/>
</dbReference>
<dbReference type="PRINTS" id="PR00727">
    <property type="entry name" value="LEADERPTASE"/>
</dbReference>
<dbReference type="GO" id="GO:0006465">
    <property type="term" value="P:signal peptide processing"/>
    <property type="evidence" value="ECO:0007669"/>
    <property type="project" value="InterPro"/>
</dbReference>
<keyword evidence="6" id="KW-0812">Transmembrane</keyword>
<dbReference type="PANTHER" id="PTHR43390:SF1">
    <property type="entry name" value="CHLOROPLAST PROCESSING PEPTIDASE"/>
    <property type="match status" value="1"/>
</dbReference>
<feature type="active site" evidence="5">
    <location>
        <position position="44"/>
    </location>
</feature>
<dbReference type="AlphaFoldDB" id="A0A0G1QHZ5"/>
<dbReference type="NCBIfam" id="TIGR02227">
    <property type="entry name" value="sigpep_I_bact"/>
    <property type="match status" value="1"/>
</dbReference>
<comment type="similarity">
    <text evidence="2 6">Belongs to the peptidase S26 family.</text>
</comment>
<keyword evidence="6" id="KW-0472">Membrane</keyword>
<dbReference type="SUPFAM" id="SSF51306">
    <property type="entry name" value="LexA/Signal peptidase"/>
    <property type="match status" value="1"/>
</dbReference>
<dbReference type="EC" id="3.4.21.89" evidence="3 6"/>
<dbReference type="CDD" id="cd06530">
    <property type="entry name" value="S26_SPase_I"/>
    <property type="match status" value="1"/>
</dbReference>
<dbReference type="PATRIC" id="fig|1618335.3.peg.65"/>
<evidence type="ECO:0000256" key="6">
    <source>
        <dbReference type="RuleBase" id="RU362042"/>
    </source>
</evidence>
<dbReference type="GO" id="GO:0004252">
    <property type="term" value="F:serine-type endopeptidase activity"/>
    <property type="evidence" value="ECO:0007669"/>
    <property type="project" value="InterPro"/>
</dbReference>
<protein>
    <recommendedName>
        <fullName evidence="3 6">Signal peptidase I</fullName>
        <ecNumber evidence="3 6">3.4.21.89</ecNumber>
    </recommendedName>
</protein>
<evidence type="ECO:0000313" key="9">
    <source>
        <dbReference type="Proteomes" id="UP000034487"/>
    </source>
</evidence>
<keyword evidence="6" id="KW-1133">Transmembrane helix</keyword>
<evidence type="ECO:0000259" key="7">
    <source>
        <dbReference type="Pfam" id="PF10502"/>
    </source>
</evidence>
<sequence length="184" mass="20366">MHDSRFLRFSSTLFELTKFALIIVVAITAFIIFVGKPLPVSGDSMLPNFRNGEVVIVEQVSFSGNKMIKRGDVVAAKFPADPDKTKLIKRVIGLPGEKIEVKDTHIFVNGVSLNESYQPRYGEAPYQEIASVTLKDGEYFLAGDNRPGSSDSRLWGPVTRSDILGRVSFILFPPSDAQYVARPD</sequence>
<dbReference type="Pfam" id="PF10502">
    <property type="entry name" value="Peptidase_S26"/>
    <property type="match status" value="1"/>
</dbReference>